<dbReference type="InterPro" id="IPR036890">
    <property type="entry name" value="HATPase_C_sf"/>
</dbReference>
<dbReference type="InterPro" id="IPR050267">
    <property type="entry name" value="Anti-sigma-factor_SerPK"/>
</dbReference>
<dbReference type="Proteomes" id="UP001202052">
    <property type="component" value="Unassembled WGS sequence"/>
</dbReference>
<protein>
    <submittedName>
        <fullName evidence="3">ATP-binding protein</fullName>
    </submittedName>
</protein>
<comment type="caution">
    <text evidence="3">The sequence shown here is derived from an EMBL/GenBank/DDBJ whole genome shotgun (WGS) entry which is preliminary data.</text>
</comment>
<reference evidence="3 4" key="1">
    <citation type="submission" date="2022-05" db="EMBL/GenBank/DDBJ databases">
        <title>Genome Resource of Streptomyces lavenduligriseus GA1-1, a Strain with Broad-Spectrum Antifungal Activity against Phytopathogenic Fungi.</title>
        <authorList>
            <person name="Qi D."/>
        </authorList>
    </citation>
    <scope>NUCLEOTIDE SEQUENCE [LARGE SCALE GENOMIC DNA]</scope>
    <source>
        <strain evidence="3 4">GA1-1</strain>
    </source>
</reference>
<keyword evidence="1" id="KW-0723">Serine/threonine-protein kinase</keyword>
<keyword evidence="4" id="KW-1185">Reference proteome</keyword>
<feature type="non-terminal residue" evidence="3">
    <location>
        <position position="1"/>
    </location>
</feature>
<name>A0ABT0P7V5_9ACTN</name>
<keyword evidence="1" id="KW-0808">Transferase</keyword>
<dbReference type="PANTHER" id="PTHR35526:SF3">
    <property type="entry name" value="ANTI-SIGMA-F FACTOR RSBW"/>
    <property type="match status" value="1"/>
</dbReference>
<evidence type="ECO:0000256" key="1">
    <source>
        <dbReference type="ARBA" id="ARBA00022527"/>
    </source>
</evidence>
<evidence type="ECO:0000259" key="2">
    <source>
        <dbReference type="Pfam" id="PF13581"/>
    </source>
</evidence>
<evidence type="ECO:0000313" key="3">
    <source>
        <dbReference type="EMBL" id="MCL3999097.1"/>
    </source>
</evidence>
<feature type="domain" description="Histidine kinase/HSP90-like ATPase" evidence="2">
    <location>
        <begin position="14"/>
        <end position="122"/>
    </location>
</feature>
<dbReference type="GO" id="GO:0005524">
    <property type="term" value="F:ATP binding"/>
    <property type="evidence" value="ECO:0007669"/>
    <property type="project" value="UniProtKB-KW"/>
</dbReference>
<dbReference type="SUPFAM" id="SSF55874">
    <property type="entry name" value="ATPase domain of HSP90 chaperone/DNA topoisomerase II/histidine kinase"/>
    <property type="match status" value="1"/>
</dbReference>
<keyword evidence="3" id="KW-0067">ATP-binding</keyword>
<evidence type="ECO:0000313" key="4">
    <source>
        <dbReference type="Proteomes" id="UP001202052"/>
    </source>
</evidence>
<gene>
    <name evidence="3" type="ORF">M4438_37375</name>
</gene>
<organism evidence="3 4">
    <name type="scientific">Streptomyces lavenduligriseus</name>
    <dbReference type="NCBI Taxonomy" id="67315"/>
    <lineage>
        <taxon>Bacteria</taxon>
        <taxon>Bacillati</taxon>
        <taxon>Actinomycetota</taxon>
        <taxon>Actinomycetes</taxon>
        <taxon>Kitasatosporales</taxon>
        <taxon>Streptomycetaceae</taxon>
        <taxon>Streptomyces</taxon>
    </lineage>
</organism>
<dbReference type="CDD" id="cd16936">
    <property type="entry name" value="HATPase_RsbW-like"/>
    <property type="match status" value="1"/>
</dbReference>
<dbReference type="Pfam" id="PF13581">
    <property type="entry name" value="HATPase_c_2"/>
    <property type="match status" value="1"/>
</dbReference>
<dbReference type="EMBL" id="JAMCCK010000139">
    <property type="protein sequence ID" value="MCL3999097.1"/>
    <property type="molecule type" value="Genomic_DNA"/>
</dbReference>
<dbReference type="Gene3D" id="3.30.565.10">
    <property type="entry name" value="Histidine kinase-like ATPase, C-terminal domain"/>
    <property type="match status" value="1"/>
</dbReference>
<proteinExistence type="predicted"/>
<sequence>HRDVVLEGREAPQRTARVVLADMLDTDEARTDDAMLVASELIANAIQHAGGAVLIRIEVYELGSALGVVDRACDTDALPASPSNSSTKPTDVAANGRGLFIVHNLADTWSVERTKNGKIVIAVLTRAGSR</sequence>
<keyword evidence="3" id="KW-0547">Nucleotide-binding</keyword>
<dbReference type="InterPro" id="IPR003594">
    <property type="entry name" value="HATPase_dom"/>
</dbReference>
<dbReference type="PANTHER" id="PTHR35526">
    <property type="entry name" value="ANTI-SIGMA-F FACTOR RSBW-RELATED"/>
    <property type="match status" value="1"/>
</dbReference>
<dbReference type="RefSeq" id="WP_249493624.1">
    <property type="nucleotide sequence ID" value="NZ_JAMCCK010000139.1"/>
</dbReference>
<accession>A0ABT0P7V5</accession>
<keyword evidence="1" id="KW-0418">Kinase</keyword>